<dbReference type="PROSITE" id="PS51257">
    <property type="entry name" value="PROKAR_LIPOPROTEIN"/>
    <property type="match status" value="1"/>
</dbReference>
<dbReference type="EMBL" id="MXAP01000019">
    <property type="protein sequence ID" value="OPH39911.1"/>
    <property type="molecule type" value="Genomic_DNA"/>
</dbReference>
<evidence type="ECO:0000313" key="9">
    <source>
        <dbReference type="Proteomes" id="UP000190777"/>
    </source>
</evidence>
<dbReference type="Proteomes" id="UP000254618">
    <property type="component" value="Unassembled WGS sequence"/>
</dbReference>
<protein>
    <submittedName>
        <fullName evidence="8">Membrane-bound lysozyme-inhibitor of c-type lysozyme</fullName>
    </submittedName>
</protein>
<dbReference type="RefSeq" id="WP_079324181.1">
    <property type="nucleotide sequence ID" value="NZ_MXAP01000019.1"/>
</dbReference>
<dbReference type="Proteomes" id="UP000190777">
    <property type="component" value="Unassembled WGS sequence"/>
</dbReference>
<evidence type="ECO:0000256" key="3">
    <source>
        <dbReference type="ARBA" id="ARBA00023139"/>
    </source>
</evidence>
<evidence type="ECO:0000256" key="4">
    <source>
        <dbReference type="ARBA" id="ARBA00023288"/>
    </source>
</evidence>
<keyword evidence="2" id="KW-0472">Membrane</keyword>
<evidence type="ECO:0000256" key="5">
    <source>
        <dbReference type="SAM" id="SignalP"/>
    </source>
</evidence>
<sequence length="124" mass="13069">MKKFAFALTAVALVLTGCNNTKALNETASASAVVASEYQPFTKAFLCDNGIAPSLYYPNDSQAQLTLEGVTTTLNIAPSASGERYVTDAGIFGHSGEWHQKGDMAVFSYKGVHGTPAQVNCTAE</sequence>
<keyword evidence="9" id="KW-1185">Reference proteome</keyword>
<dbReference type="Gene3D" id="2.40.128.200">
    <property type="match status" value="1"/>
</dbReference>
<dbReference type="EMBL" id="UGQF01000001">
    <property type="protein sequence ID" value="STZ03260.1"/>
    <property type="molecule type" value="Genomic_DNA"/>
</dbReference>
<organism evidence="8 10">
    <name type="scientific">Moraxella equi</name>
    <dbReference type="NCBI Taxonomy" id="60442"/>
    <lineage>
        <taxon>Bacteria</taxon>
        <taxon>Pseudomonadati</taxon>
        <taxon>Pseudomonadota</taxon>
        <taxon>Gammaproteobacteria</taxon>
        <taxon>Moraxellales</taxon>
        <taxon>Moraxellaceae</taxon>
        <taxon>Moraxella</taxon>
    </lineage>
</organism>
<name>A0A378QS40_9GAMM</name>
<evidence type="ECO:0000256" key="2">
    <source>
        <dbReference type="ARBA" id="ARBA00023136"/>
    </source>
</evidence>
<evidence type="ECO:0000313" key="10">
    <source>
        <dbReference type="Proteomes" id="UP000254618"/>
    </source>
</evidence>
<evidence type="ECO:0000256" key="1">
    <source>
        <dbReference type="ARBA" id="ARBA00022729"/>
    </source>
</evidence>
<dbReference type="InterPro" id="IPR036328">
    <property type="entry name" value="MliC_sf"/>
</dbReference>
<feature type="domain" description="C-type lysozyme inhibitor" evidence="6">
    <location>
        <begin position="45"/>
        <end position="111"/>
    </location>
</feature>
<keyword evidence="1 5" id="KW-0732">Signal</keyword>
<proteinExistence type="predicted"/>
<dbReference type="InterPro" id="IPR018660">
    <property type="entry name" value="MliC"/>
</dbReference>
<gene>
    <name evidence="7" type="ORF">B5J93_01950</name>
    <name evidence="8" type="ORF">NCTC11012_01501</name>
</gene>
<feature type="signal peptide" evidence="5">
    <location>
        <begin position="1"/>
        <end position="23"/>
    </location>
</feature>
<keyword evidence="4" id="KW-0449">Lipoprotein</keyword>
<evidence type="ECO:0000259" key="6">
    <source>
        <dbReference type="Pfam" id="PF09864"/>
    </source>
</evidence>
<reference evidence="8 10" key="2">
    <citation type="submission" date="2018-06" db="EMBL/GenBank/DDBJ databases">
        <authorList>
            <consortium name="Pathogen Informatics"/>
            <person name="Doyle S."/>
        </authorList>
    </citation>
    <scope>NUCLEOTIDE SEQUENCE [LARGE SCALE GENOMIC DNA]</scope>
    <source>
        <strain evidence="8 10">NCTC11012</strain>
    </source>
</reference>
<reference evidence="7 9" key="1">
    <citation type="submission" date="2017-03" db="EMBL/GenBank/DDBJ databases">
        <title>Draft genome sequence of Moraxella equi CCUG 4950T type strain.</title>
        <authorList>
            <person name="Salva-Serra F."/>
            <person name="Engstrom-Jakobsson H."/>
            <person name="Thorell K."/>
            <person name="Jaen-Luchoro D."/>
            <person name="Gonzales-Siles L."/>
            <person name="Karlsson R."/>
            <person name="Yazdan S."/>
            <person name="Boulund F."/>
            <person name="Johnning A."/>
            <person name="Engstrand L."/>
            <person name="Kristiansson E."/>
            <person name="Moore E."/>
        </authorList>
    </citation>
    <scope>NUCLEOTIDE SEQUENCE [LARGE SCALE GENOMIC DNA]</scope>
    <source>
        <strain evidence="7 9">CCUG 4950</strain>
    </source>
</reference>
<accession>A0A378QS40</accession>
<dbReference type="AlphaFoldDB" id="A0A378QS40"/>
<dbReference type="SUPFAM" id="SSF141488">
    <property type="entry name" value="YdhA-like"/>
    <property type="match status" value="1"/>
</dbReference>
<keyword evidence="3" id="KW-0564">Palmitate</keyword>
<dbReference type="Pfam" id="PF09864">
    <property type="entry name" value="MliC"/>
    <property type="match status" value="1"/>
</dbReference>
<evidence type="ECO:0000313" key="7">
    <source>
        <dbReference type="EMBL" id="OPH39911.1"/>
    </source>
</evidence>
<feature type="chain" id="PRO_5016887507" evidence="5">
    <location>
        <begin position="24"/>
        <end position="124"/>
    </location>
</feature>
<evidence type="ECO:0000313" key="8">
    <source>
        <dbReference type="EMBL" id="STZ03260.1"/>
    </source>
</evidence>